<organism evidence="2 3">
    <name type="scientific">Gracilibacillus salinarum</name>
    <dbReference type="NCBI Taxonomy" id="2932255"/>
    <lineage>
        <taxon>Bacteria</taxon>
        <taxon>Bacillati</taxon>
        <taxon>Bacillota</taxon>
        <taxon>Bacilli</taxon>
        <taxon>Bacillales</taxon>
        <taxon>Bacillaceae</taxon>
        <taxon>Gracilibacillus</taxon>
    </lineage>
</organism>
<dbReference type="Proteomes" id="UP000831537">
    <property type="component" value="Chromosome"/>
</dbReference>
<dbReference type="InterPro" id="IPR036163">
    <property type="entry name" value="HMA_dom_sf"/>
</dbReference>
<dbReference type="Pfam" id="PF00403">
    <property type="entry name" value="HMA"/>
    <property type="match status" value="1"/>
</dbReference>
<gene>
    <name evidence="2" type="ORF">MUN87_12070</name>
</gene>
<dbReference type="PROSITE" id="PS50846">
    <property type="entry name" value="HMA_2"/>
    <property type="match status" value="1"/>
</dbReference>
<dbReference type="Gene3D" id="3.30.70.100">
    <property type="match status" value="1"/>
</dbReference>
<evidence type="ECO:0000259" key="1">
    <source>
        <dbReference type="PROSITE" id="PS50846"/>
    </source>
</evidence>
<dbReference type="RefSeq" id="WP_244740440.1">
    <property type="nucleotide sequence ID" value="NZ_CP095071.1"/>
</dbReference>
<protein>
    <submittedName>
        <fullName evidence="2">Cation transporter</fullName>
    </submittedName>
</protein>
<dbReference type="CDD" id="cd00371">
    <property type="entry name" value="HMA"/>
    <property type="match status" value="1"/>
</dbReference>
<name>A0ABY4GH16_9BACI</name>
<dbReference type="InterPro" id="IPR006121">
    <property type="entry name" value="HMA_dom"/>
</dbReference>
<dbReference type="SUPFAM" id="SSF55008">
    <property type="entry name" value="HMA, heavy metal-associated domain"/>
    <property type="match status" value="1"/>
</dbReference>
<evidence type="ECO:0000313" key="2">
    <source>
        <dbReference type="EMBL" id="UOQ83499.1"/>
    </source>
</evidence>
<dbReference type="EMBL" id="CP095071">
    <property type="protein sequence ID" value="UOQ83499.1"/>
    <property type="molecule type" value="Genomic_DNA"/>
</dbReference>
<keyword evidence="3" id="KW-1185">Reference proteome</keyword>
<reference evidence="2 3" key="1">
    <citation type="submission" date="2022-04" db="EMBL/GenBank/DDBJ databases">
        <title>Gracilibacillus sp. isolated from saltern.</title>
        <authorList>
            <person name="Won M."/>
            <person name="Lee C.-M."/>
            <person name="Woen H.-Y."/>
            <person name="Kwon S.-W."/>
        </authorList>
    </citation>
    <scope>NUCLEOTIDE SEQUENCE [LARGE SCALE GENOMIC DNA]</scope>
    <source>
        <strain evidence="2 3">SSPM10-3</strain>
    </source>
</reference>
<sequence>MNTRKLSIPNLKKEDEAKISEALHDVWGVQSVDINVHTQEAIVSYNENAGALHDFQQAIKDVGYDAHVPKGD</sequence>
<proteinExistence type="predicted"/>
<accession>A0ABY4GH16</accession>
<evidence type="ECO:0000313" key="3">
    <source>
        <dbReference type="Proteomes" id="UP000831537"/>
    </source>
</evidence>
<feature type="domain" description="HMA" evidence="1">
    <location>
        <begin position="1"/>
        <end position="67"/>
    </location>
</feature>